<dbReference type="CDD" id="cd06261">
    <property type="entry name" value="TM_PBP2"/>
    <property type="match status" value="2"/>
</dbReference>
<dbReference type="AlphaFoldDB" id="F5XNH0"/>
<dbReference type="PANTHER" id="PTHR43357">
    <property type="entry name" value="INNER MEMBRANE ABC TRANSPORTER PERMEASE PROTEIN YDCV"/>
    <property type="match status" value="1"/>
</dbReference>
<keyword evidence="2 8" id="KW-0813">Transport</keyword>
<evidence type="ECO:0000256" key="8">
    <source>
        <dbReference type="RuleBase" id="RU363032"/>
    </source>
</evidence>
<dbReference type="EMBL" id="AP012204">
    <property type="protein sequence ID" value="BAK34084.1"/>
    <property type="molecule type" value="Genomic_DNA"/>
</dbReference>
<protein>
    <submittedName>
        <fullName evidence="10">Putative iron(III) ABC transporter permease protein</fullName>
    </submittedName>
</protein>
<feature type="transmembrane region" description="Helical" evidence="8">
    <location>
        <begin position="465"/>
        <end position="489"/>
    </location>
</feature>
<dbReference type="GO" id="GO:0055085">
    <property type="term" value="P:transmembrane transport"/>
    <property type="evidence" value="ECO:0007669"/>
    <property type="project" value="InterPro"/>
</dbReference>
<organism evidence="10 11">
    <name type="scientific">Microlunatus phosphovorus (strain ATCC 700054 / DSM 10555 / JCM 9379 / NBRC 101784 / NCIMB 13414 / VKM Ac-1990 / NM-1)</name>
    <dbReference type="NCBI Taxonomy" id="1032480"/>
    <lineage>
        <taxon>Bacteria</taxon>
        <taxon>Bacillati</taxon>
        <taxon>Actinomycetota</taxon>
        <taxon>Actinomycetes</taxon>
        <taxon>Propionibacteriales</taxon>
        <taxon>Propionibacteriaceae</taxon>
        <taxon>Microlunatus</taxon>
    </lineage>
</organism>
<keyword evidence="6 8" id="KW-1133">Transmembrane helix</keyword>
<comment type="subcellular location">
    <subcellularLocation>
        <location evidence="1">Cell inner membrane</location>
        <topology evidence="1">Multi-pass membrane protein</topology>
    </subcellularLocation>
    <subcellularLocation>
        <location evidence="8">Cell membrane</location>
        <topology evidence="8">Multi-pass membrane protein</topology>
    </subcellularLocation>
</comment>
<dbReference type="GO" id="GO:0005886">
    <property type="term" value="C:plasma membrane"/>
    <property type="evidence" value="ECO:0007669"/>
    <property type="project" value="UniProtKB-SubCell"/>
</dbReference>
<dbReference type="eggNOG" id="COG1178">
    <property type="taxonomic scope" value="Bacteria"/>
</dbReference>
<evidence type="ECO:0000256" key="2">
    <source>
        <dbReference type="ARBA" id="ARBA00022448"/>
    </source>
</evidence>
<dbReference type="STRING" id="1032480.MLP_10700"/>
<dbReference type="PROSITE" id="PS50928">
    <property type="entry name" value="ABC_TM1"/>
    <property type="match status" value="2"/>
</dbReference>
<sequence>MLAVSATALCSVPLVYLVVRVAAGGTAAIDRWLLRERTLDLALTTIGLTMAVIAGSVALGTATAWATTRVRLPLPGLWLVLAALPLAVPSYVSAFAWIATIPGLNGFWPLVAIMVLACTPYVTLPVSAALRMADTRQLDAARTLGSGPGRTFWTVTVPQIAPAAAAGALLAGLYTIADFGAPAMLRVQVLTWAVRATYLVSFDRNAAAALALVLVALALLLTVAELTARRGAGRRRPSSNAPRPSPRPVPRGTAILIMIGLAAVAAGAVGVPLAALLRRLLLAGGTVGALDWDRLTNSAVTTLGLGIAGAVAATAFALPLAALAARYPGRLAETLQVLAFLGHGLPAIVVGLALVFTTLALAPFAYQSYAALVFAYVVLFVPKSLAASRSALENVSPTLDLVAQTLGRSRRRAFWEVTVRLAWPGVAAGALLVMLTVMKELPATLMLRPTGSATLATDLWDRTAIARYGAATPYAIALVVLAALPAWLLSDRPRRERVGS</sequence>
<reference evidence="10 11" key="1">
    <citation type="submission" date="2011-05" db="EMBL/GenBank/DDBJ databases">
        <title>Whole genome sequence of Microlunatus phosphovorus NM-1.</title>
        <authorList>
            <person name="Hosoyama A."/>
            <person name="Sasaki K."/>
            <person name="Harada T."/>
            <person name="Igarashi R."/>
            <person name="Kawakoshi A."/>
            <person name="Sasagawa M."/>
            <person name="Fukada J."/>
            <person name="Nakamura S."/>
            <person name="Katano Y."/>
            <person name="Hanada S."/>
            <person name="Kamagata Y."/>
            <person name="Nakamura N."/>
            <person name="Yamazaki S."/>
            <person name="Fujita N."/>
        </authorList>
    </citation>
    <scope>NUCLEOTIDE SEQUENCE [LARGE SCALE GENOMIC DNA]</scope>
    <source>
        <strain evidence="11">ATCC 700054 / DSM 10555 / JCM 9379 / NBRC 101784 / NCIMB 13414 / VKM Ac-1990 / NM-1</strain>
    </source>
</reference>
<feature type="transmembrane region" description="Helical" evidence="8">
    <location>
        <begin position="151"/>
        <end position="177"/>
    </location>
</feature>
<dbReference type="Pfam" id="PF00528">
    <property type="entry name" value="BPD_transp_1"/>
    <property type="match status" value="2"/>
</dbReference>
<feature type="domain" description="ABC transmembrane type-1" evidence="9">
    <location>
        <begin position="299"/>
        <end position="489"/>
    </location>
</feature>
<dbReference type="HOGENOM" id="CLU_021838_0_0_11"/>
<keyword evidence="11" id="KW-1185">Reference proteome</keyword>
<name>F5XNH0_MICPN</name>
<evidence type="ECO:0000313" key="11">
    <source>
        <dbReference type="Proteomes" id="UP000007947"/>
    </source>
</evidence>
<gene>
    <name evidence="10" type="ordered locus">MLP_10700</name>
</gene>
<keyword evidence="7 8" id="KW-0472">Membrane</keyword>
<evidence type="ECO:0000256" key="1">
    <source>
        <dbReference type="ARBA" id="ARBA00004429"/>
    </source>
</evidence>
<accession>F5XNH0</accession>
<evidence type="ECO:0000256" key="3">
    <source>
        <dbReference type="ARBA" id="ARBA00022475"/>
    </source>
</evidence>
<feature type="transmembrane region" description="Helical" evidence="8">
    <location>
        <begin position="77"/>
        <end position="101"/>
    </location>
</feature>
<keyword evidence="5 8" id="KW-0812">Transmembrane</keyword>
<dbReference type="InterPro" id="IPR000515">
    <property type="entry name" value="MetI-like"/>
</dbReference>
<feature type="transmembrane region" description="Helical" evidence="8">
    <location>
        <begin position="297"/>
        <end position="325"/>
    </location>
</feature>
<evidence type="ECO:0000313" key="10">
    <source>
        <dbReference type="EMBL" id="BAK34084.1"/>
    </source>
</evidence>
<feature type="transmembrane region" description="Helical" evidence="8">
    <location>
        <begin position="206"/>
        <end position="228"/>
    </location>
</feature>
<evidence type="ECO:0000259" key="9">
    <source>
        <dbReference type="PROSITE" id="PS50928"/>
    </source>
</evidence>
<dbReference type="SUPFAM" id="SSF161098">
    <property type="entry name" value="MetI-like"/>
    <property type="match status" value="2"/>
</dbReference>
<feature type="transmembrane region" description="Helical" evidence="8">
    <location>
        <begin position="364"/>
        <end position="381"/>
    </location>
</feature>
<proteinExistence type="inferred from homology"/>
<dbReference type="RefSeq" id="WP_013861967.1">
    <property type="nucleotide sequence ID" value="NC_015635.1"/>
</dbReference>
<feature type="transmembrane region" description="Helical" evidence="8">
    <location>
        <begin position="337"/>
        <end position="358"/>
    </location>
</feature>
<comment type="similarity">
    <text evidence="8">Belongs to the binding-protein-dependent transport system permease family.</text>
</comment>
<evidence type="ECO:0000256" key="4">
    <source>
        <dbReference type="ARBA" id="ARBA00022519"/>
    </source>
</evidence>
<dbReference type="Proteomes" id="UP000007947">
    <property type="component" value="Chromosome"/>
</dbReference>
<dbReference type="Gene3D" id="1.10.3720.10">
    <property type="entry name" value="MetI-like"/>
    <property type="match status" value="2"/>
</dbReference>
<dbReference type="PANTHER" id="PTHR43357:SF3">
    <property type="entry name" value="FE(3+)-TRANSPORT SYSTEM PERMEASE PROTEIN FBPB 2"/>
    <property type="match status" value="1"/>
</dbReference>
<keyword evidence="4" id="KW-0997">Cell inner membrane</keyword>
<dbReference type="KEGG" id="mph:MLP_10700"/>
<evidence type="ECO:0000256" key="7">
    <source>
        <dbReference type="ARBA" id="ARBA00023136"/>
    </source>
</evidence>
<feature type="transmembrane region" description="Helical" evidence="8">
    <location>
        <begin position="253"/>
        <end position="277"/>
    </location>
</feature>
<dbReference type="InterPro" id="IPR035906">
    <property type="entry name" value="MetI-like_sf"/>
</dbReference>
<evidence type="ECO:0000256" key="6">
    <source>
        <dbReference type="ARBA" id="ARBA00022989"/>
    </source>
</evidence>
<keyword evidence="3" id="KW-1003">Cell membrane</keyword>
<feature type="transmembrane region" description="Helical" evidence="8">
    <location>
        <begin position="417"/>
        <end position="438"/>
    </location>
</feature>
<feature type="domain" description="ABC transmembrane type-1" evidence="9">
    <location>
        <begin position="42"/>
        <end position="223"/>
    </location>
</feature>
<evidence type="ECO:0000256" key="5">
    <source>
        <dbReference type="ARBA" id="ARBA00022692"/>
    </source>
</evidence>
<feature type="transmembrane region" description="Helical" evidence="8">
    <location>
        <begin position="41"/>
        <end position="65"/>
    </location>
</feature>
<feature type="transmembrane region" description="Helical" evidence="8">
    <location>
        <begin position="107"/>
        <end position="130"/>
    </location>
</feature>